<comment type="similarity">
    <text evidence="1">Belongs to the adenoviridae histone-like nucleoprotein family.</text>
</comment>
<dbReference type="Pfam" id="PF03228">
    <property type="entry name" value="Adeno_VII"/>
    <property type="match status" value="1"/>
</dbReference>
<evidence type="ECO:0000256" key="1">
    <source>
        <dbReference type="ARBA" id="ARBA00005746"/>
    </source>
</evidence>
<keyword evidence="3" id="KW-1048">Host nucleus</keyword>
<evidence type="ECO:0000256" key="4">
    <source>
        <dbReference type="ARBA" id="ARBA00022844"/>
    </source>
</evidence>
<evidence type="ECO:0000256" key="7">
    <source>
        <dbReference type="ARBA" id="ARBA00023296"/>
    </source>
</evidence>
<reference evidence="8" key="1">
    <citation type="submission" date="2014-06" db="EMBL/GenBank/DDBJ databases">
        <title>PCR screening of carcasses of captive reptiles reveals a high prevalence of adenoviruses.</title>
        <authorList>
            <person name="Penzes J.J."/>
            <person name="Benko M."/>
            <person name="Doszpoly A."/>
            <person name="Harrach B."/>
        </authorList>
    </citation>
    <scope>NUCLEOTIDE SEQUENCE</scope>
    <source>
        <strain evidence="8">20111</strain>
    </source>
</reference>
<evidence type="ECO:0000256" key="5">
    <source>
        <dbReference type="ARBA" id="ARBA00022921"/>
    </source>
</evidence>
<evidence type="ECO:0000256" key="2">
    <source>
        <dbReference type="ARBA" id="ARBA00022524"/>
    </source>
</evidence>
<dbReference type="EMBL" id="KM026522">
    <property type="protein sequence ID" value="AJW67408.1"/>
    <property type="molecule type" value="Genomic_DNA"/>
</dbReference>
<keyword evidence="2" id="KW-1163">Viral penetration into host nucleus</keyword>
<keyword evidence="5" id="KW-0426">Late protein</keyword>
<proteinExistence type="inferred from homology"/>
<keyword evidence="6" id="KW-0238">DNA-binding</keyword>
<dbReference type="GO" id="GO:0075732">
    <property type="term" value="P:viral penetration into host nucleus"/>
    <property type="evidence" value="ECO:0007669"/>
    <property type="project" value="UniProtKB-KW"/>
</dbReference>
<dbReference type="GO" id="GO:0003677">
    <property type="term" value="F:DNA binding"/>
    <property type="evidence" value="ECO:0007669"/>
    <property type="project" value="UniProtKB-KW"/>
</dbReference>
<dbReference type="InterPro" id="IPR004912">
    <property type="entry name" value="Adeno_VII"/>
</dbReference>
<accession>A0A0H3VBK4</accession>
<sequence length="122" mass="14312">MSILISPSDNTGWGVGNARIRGTGLHWSDIQPVRVQKYYRGQWGQANGRTSKRKLRKNLVKYTRRYGNRQHHNTRSSTVLLRSTPDTVLIETARKIKRRAIHRKVRPAVVRRGPRLRYTRRI</sequence>
<name>A0A0H3VBK4_9ADEN</name>
<organism evidence="8">
    <name type="scientific">short-tailed pygmy chameleon adenovirus 1</name>
    <dbReference type="NCBI Taxonomy" id="1631551"/>
    <lineage>
        <taxon>Viruses</taxon>
        <taxon>Varidnaviria</taxon>
        <taxon>Bamfordvirae</taxon>
        <taxon>Preplasmiviricota</taxon>
        <taxon>Polisuviricotina</taxon>
        <taxon>Pharingeaviricetes</taxon>
        <taxon>Rowavirales</taxon>
        <taxon>Adenoviridae</taxon>
    </lineage>
</organism>
<dbReference type="GO" id="GO:0043657">
    <property type="term" value="C:host cell"/>
    <property type="evidence" value="ECO:0007669"/>
    <property type="project" value="GOC"/>
</dbReference>
<keyword evidence="7" id="KW-1160">Virus entry into host cell</keyword>
<evidence type="ECO:0000313" key="8">
    <source>
        <dbReference type="EMBL" id="AJW67408.1"/>
    </source>
</evidence>
<keyword evidence="4" id="KW-0946">Virion</keyword>
<evidence type="ECO:0000256" key="6">
    <source>
        <dbReference type="ARBA" id="ARBA00023125"/>
    </source>
</evidence>
<dbReference type="GO" id="GO:0019028">
    <property type="term" value="C:viral capsid"/>
    <property type="evidence" value="ECO:0007669"/>
    <property type="project" value="InterPro"/>
</dbReference>
<protein>
    <submittedName>
        <fullName evidence="8">PVII</fullName>
    </submittedName>
</protein>
<evidence type="ECO:0000256" key="3">
    <source>
        <dbReference type="ARBA" id="ARBA00022562"/>
    </source>
</evidence>
<dbReference type="GO" id="GO:0046718">
    <property type="term" value="P:symbiont entry into host cell"/>
    <property type="evidence" value="ECO:0007669"/>
    <property type="project" value="UniProtKB-KW"/>
</dbReference>